<evidence type="ECO:0000256" key="5">
    <source>
        <dbReference type="ARBA" id="ARBA00022989"/>
    </source>
</evidence>
<dbReference type="GO" id="GO:0005886">
    <property type="term" value="C:plasma membrane"/>
    <property type="evidence" value="ECO:0007669"/>
    <property type="project" value="UniProtKB-SubCell"/>
</dbReference>
<organism evidence="9 10">
    <name type="scientific">Haliangium ochraceum (strain DSM 14365 / JCM 11303 / SMP-2)</name>
    <dbReference type="NCBI Taxonomy" id="502025"/>
    <lineage>
        <taxon>Bacteria</taxon>
        <taxon>Pseudomonadati</taxon>
        <taxon>Myxococcota</taxon>
        <taxon>Polyangia</taxon>
        <taxon>Haliangiales</taxon>
        <taxon>Kofleriaceae</taxon>
        <taxon>Haliangium</taxon>
    </lineage>
</organism>
<keyword evidence="10" id="KW-1185">Reference proteome</keyword>
<dbReference type="STRING" id="502025.Hoch_1808"/>
<proteinExistence type="inferred from homology"/>
<evidence type="ECO:0000313" key="9">
    <source>
        <dbReference type="EMBL" id="ACY14356.1"/>
    </source>
</evidence>
<comment type="subcellular location">
    <subcellularLocation>
        <location evidence="1">Cell membrane</location>
        <topology evidence="1">Single-pass membrane protein</topology>
    </subcellularLocation>
    <subcellularLocation>
        <location evidence="7">Cell membrane</location>
        <topology evidence="7">Single-pass type II membrane protein</topology>
    </subcellularLocation>
</comment>
<keyword evidence="6 8" id="KW-0472">Membrane</keyword>
<dbReference type="PANTHER" id="PTHR30558">
    <property type="entry name" value="EXBD MEMBRANE COMPONENT OF PMF-DRIVEN MACROMOLECULE IMPORT SYSTEM"/>
    <property type="match status" value="1"/>
</dbReference>
<dbReference type="RefSeq" id="WP_012826964.1">
    <property type="nucleotide sequence ID" value="NC_013440.1"/>
</dbReference>
<keyword evidence="5 8" id="KW-1133">Transmembrane helix</keyword>
<reference evidence="9 10" key="1">
    <citation type="journal article" date="2010" name="Stand. Genomic Sci.">
        <title>Complete genome sequence of Haliangium ochraceum type strain (SMP-2).</title>
        <authorList>
            <consortium name="US DOE Joint Genome Institute (JGI-PGF)"/>
            <person name="Ivanova N."/>
            <person name="Daum C."/>
            <person name="Lang E."/>
            <person name="Abt B."/>
            <person name="Kopitz M."/>
            <person name="Saunders E."/>
            <person name="Lapidus A."/>
            <person name="Lucas S."/>
            <person name="Glavina Del Rio T."/>
            <person name="Nolan M."/>
            <person name="Tice H."/>
            <person name="Copeland A."/>
            <person name="Cheng J.F."/>
            <person name="Chen F."/>
            <person name="Bruce D."/>
            <person name="Goodwin L."/>
            <person name="Pitluck S."/>
            <person name="Mavromatis K."/>
            <person name="Pati A."/>
            <person name="Mikhailova N."/>
            <person name="Chen A."/>
            <person name="Palaniappan K."/>
            <person name="Land M."/>
            <person name="Hauser L."/>
            <person name="Chang Y.J."/>
            <person name="Jeffries C.D."/>
            <person name="Detter J.C."/>
            <person name="Brettin T."/>
            <person name="Rohde M."/>
            <person name="Goker M."/>
            <person name="Bristow J."/>
            <person name="Markowitz V."/>
            <person name="Eisen J.A."/>
            <person name="Hugenholtz P."/>
            <person name="Kyrpides N.C."/>
            <person name="Klenk H.P."/>
        </authorList>
    </citation>
    <scope>NUCLEOTIDE SEQUENCE [LARGE SCALE GENOMIC DNA]</scope>
    <source>
        <strain evidence="10">DSM 14365 / CIP 107738 / JCM 11303 / AJ 13395 / SMP-2</strain>
    </source>
</reference>
<dbReference type="HOGENOM" id="CLU_137878_0_0_7"/>
<dbReference type="Proteomes" id="UP000001880">
    <property type="component" value="Chromosome"/>
</dbReference>
<protein>
    <submittedName>
        <fullName evidence="9">Biopolymer transport protein ExbD/TolR</fullName>
    </submittedName>
</protein>
<dbReference type="AlphaFoldDB" id="D0LY01"/>
<evidence type="ECO:0000256" key="1">
    <source>
        <dbReference type="ARBA" id="ARBA00004162"/>
    </source>
</evidence>
<dbReference type="KEGG" id="hoh:Hoch_1808"/>
<dbReference type="GO" id="GO:0015031">
    <property type="term" value="P:protein transport"/>
    <property type="evidence" value="ECO:0007669"/>
    <property type="project" value="UniProtKB-KW"/>
</dbReference>
<dbReference type="EMBL" id="CP001804">
    <property type="protein sequence ID" value="ACY14356.1"/>
    <property type="molecule type" value="Genomic_DNA"/>
</dbReference>
<evidence type="ECO:0000256" key="6">
    <source>
        <dbReference type="ARBA" id="ARBA00023136"/>
    </source>
</evidence>
<evidence type="ECO:0000256" key="4">
    <source>
        <dbReference type="ARBA" id="ARBA00022692"/>
    </source>
</evidence>
<dbReference type="GO" id="GO:0022857">
    <property type="term" value="F:transmembrane transporter activity"/>
    <property type="evidence" value="ECO:0007669"/>
    <property type="project" value="InterPro"/>
</dbReference>
<evidence type="ECO:0000256" key="2">
    <source>
        <dbReference type="ARBA" id="ARBA00005811"/>
    </source>
</evidence>
<feature type="transmembrane region" description="Helical" evidence="8">
    <location>
        <begin position="20"/>
        <end position="41"/>
    </location>
</feature>
<comment type="similarity">
    <text evidence="2 7">Belongs to the ExbD/TolR family.</text>
</comment>
<keyword evidence="3" id="KW-1003">Cell membrane</keyword>
<evidence type="ECO:0000256" key="7">
    <source>
        <dbReference type="RuleBase" id="RU003879"/>
    </source>
</evidence>
<accession>D0LY01</accession>
<keyword evidence="7" id="KW-0813">Transport</keyword>
<dbReference type="Pfam" id="PF02472">
    <property type="entry name" value="ExbD"/>
    <property type="match status" value="1"/>
</dbReference>
<gene>
    <name evidence="9" type="ordered locus">Hoch_1808</name>
</gene>
<evidence type="ECO:0000256" key="8">
    <source>
        <dbReference type="SAM" id="Phobius"/>
    </source>
</evidence>
<keyword evidence="4 7" id="KW-0812">Transmembrane</keyword>
<evidence type="ECO:0000256" key="3">
    <source>
        <dbReference type="ARBA" id="ARBA00022475"/>
    </source>
</evidence>
<keyword evidence="7" id="KW-0653">Protein transport</keyword>
<sequence length="163" mass="18028">MGAAIETGDDKKSVDVHLNIVPFIDLMSCLTAFLLVTAVWTNIAQISIKPKGVGRVTQENLDVEETIRASILIQESTIWVGLSTIGDFRQIKRDGEEYNWPALREVLEEHKEAHFSDREDIEVAAEDDITYQSIISVMDVAIDSGFKDVGLADPASLSARPQL</sequence>
<dbReference type="eggNOG" id="COG0848">
    <property type="taxonomic scope" value="Bacteria"/>
</dbReference>
<dbReference type="OrthoDB" id="5382236at2"/>
<evidence type="ECO:0000313" key="10">
    <source>
        <dbReference type="Proteomes" id="UP000001880"/>
    </source>
</evidence>
<dbReference type="InterPro" id="IPR003400">
    <property type="entry name" value="ExbD"/>
</dbReference>
<name>D0LY01_HALO1</name>
<dbReference type="PANTHER" id="PTHR30558:SF7">
    <property type="entry name" value="TOL-PAL SYSTEM PROTEIN TOLR"/>
    <property type="match status" value="1"/>
</dbReference>